<feature type="domain" description="DUF1707" evidence="3">
    <location>
        <begin position="18"/>
        <end position="70"/>
    </location>
</feature>
<evidence type="ECO:0000259" key="3">
    <source>
        <dbReference type="Pfam" id="PF08044"/>
    </source>
</evidence>
<dbReference type="PANTHER" id="PTHR40763:SF4">
    <property type="entry name" value="DUF1707 DOMAIN-CONTAINING PROTEIN"/>
    <property type="match status" value="1"/>
</dbReference>
<feature type="region of interest" description="Disordered" evidence="1">
    <location>
        <begin position="151"/>
        <end position="171"/>
    </location>
</feature>
<protein>
    <submittedName>
        <fullName evidence="4">Uncharacterized protein DUF1707</fullName>
    </submittedName>
</protein>
<feature type="transmembrane region" description="Helical" evidence="2">
    <location>
        <begin position="131"/>
        <end position="151"/>
    </location>
</feature>
<feature type="transmembrane region" description="Helical" evidence="2">
    <location>
        <begin position="102"/>
        <end position="119"/>
    </location>
</feature>
<organism evidence="4 5">
    <name type="scientific">Actinorugispora endophytica</name>
    <dbReference type="NCBI Taxonomy" id="1605990"/>
    <lineage>
        <taxon>Bacteria</taxon>
        <taxon>Bacillati</taxon>
        <taxon>Actinomycetota</taxon>
        <taxon>Actinomycetes</taxon>
        <taxon>Streptosporangiales</taxon>
        <taxon>Nocardiopsidaceae</taxon>
        <taxon>Actinorugispora</taxon>
    </lineage>
</organism>
<evidence type="ECO:0000256" key="2">
    <source>
        <dbReference type="SAM" id="Phobius"/>
    </source>
</evidence>
<keyword evidence="2" id="KW-0812">Transmembrane</keyword>
<dbReference type="Pfam" id="PF08044">
    <property type="entry name" value="DUF1707"/>
    <property type="match status" value="1"/>
</dbReference>
<keyword evidence="2" id="KW-1133">Transmembrane helix</keyword>
<comment type="caution">
    <text evidence="4">The sequence shown here is derived from an EMBL/GenBank/DDBJ whole genome shotgun (WGS) entry which is preliminary data.</text>
</comment>
<dbReference type="Proteomes" id="UP000295281">
    <property type="component" value="Unassembled WGS sequence"/>
</dbReference>
<dbReference type="AlphaFoldDB" id="A0A4R6UME4"/>
<evidence type="ECO:0000313" key="5">
    <source>
        <dbReference type="Proteomes" id="UP000295281"/>
    </source>
</evidence>
<proteinExistence type="predicted"/>
<keyword evidence="5" id="KW-1185">Reference proteome</keyword>
<sequence>MAEMGTNMDEDRLPVKRMRASDTDRDAVAERLAGALSEGRLDMAEYDARLSSAMNAKTLGELEPLTADLPAPASAGSGPVDLAEVGAAGAPTRTWQDRLEPWRGLAGISIILIGIWTVTSVTSGELLPFWPAWPLSFMLIFTVVGVVTGSGNRKRDGGGSRNRIDGPDSDR</sequence>
<gene>
    <name evidence="4" type="ORF">EV190_11972</name>
</gene>
<dbReference type="PANTHER" id="PTHR40763">
    <property type="entry name" value="MEMBRANE PROTEIN-RELATED"/>
    <property type="match status" value="1"/>
</dbReference>
<feature type="compositionally biased region" description="Basic and acidic residues" evidence="1">
    <location>
        <begin position="153"/>
        <end position="171"/>
    </location>
</feature>
<accession>A0A4R6UME4</accession>
<dbReference type="InterPro" id="IPR012551">
    <property type="entry name" value="DUF1707_SHOCT-like"/>
</dbReference>
<reference evidence="4 5" key="1">
    <citation type="submission" date="2019-03" db="EMBL/GenBank/DDBJ databases">
        <title>Genomic Encyclopedia of Type Strains, Phase IV (KMG-IV): sequencing the most valuable type-strain genomes for metagenomic binning, comparative biology and taxonomic classification.</title>
        <authorList>
            <person name="Goeker M."/>
        </authorList>
    </citation>
    <scope>NUCLEOTIDE SEQUENCE [LARGE SCALE GENOMIC DNA]</scope>
    <source>
        <strain evidence="4 5">DSM 46770</strain>
    </source>
</reference>
<name>A0A4R6UME4_9ACTN</name>
<evidence type="ECO:0000256" key="1">
    <source>
        <dbReference type="SAM" id="MobiDB-lite"/>
    </source>
</evidence>
<evidence type="ECO:0000313" key="4">
    <source>
        <dbReference type="EMBL" id="TDQ48258.1"/>
    </source>
</evidence>
<keyword evidence="2" id="KW-0472">Membrane</keyword>
<dbReference type="EMBL" id="SNYN01000019">
    <property type="protein sequence ID" value="TDQ48258.1"/>
    <property type="molecule type" value="Genomic_DNA"/>
</dbReference>